<gene>
    <name evidence="3" type="ORF">KO481_25510</name>
</gene>
<keyword evidence="4" id="KW-1185">Reference proteome</keyword>
<feature type="coiled-coil region" evidence="1">
    <location>
        <begin position="27"/>
        <end position="85"/>
    </location>
</feature>
<dbReference type="EMBL" id="JAHKNI010000009">
    <property type="protein sequence ID" value="MBU3064874.1"/>
    <property type="molecule type" value="Genomic_DNA"/>
</dbReference>
<sequence>MEEFDKRVRRNRRIARTVPEAERAASLQSAQEVLRRTRQDRAQLEQARLFHATLLDNAEELHEEIRLLQEELREIHRNLSGLRRRFPSLVSGAPRTVGRRTVGLESEDAQARQRGNVSA</sequence>
<evidence type="ECO:0000313" key="4">
    <source>
        <dbReference type="Proteomes" id="UP000733379"/>
    </source>
</evidence>
<reference evidence="3 4" key="1">
    <citation type="submission" date="2021-06" db="EMBL/GenBank/DDBJ databases">
        <title>Actinomycetes sequencing.</title>
        <authorList>
            <person name="Shan Q."/>
        </authorList>
    </citation>
    <scope>NUCLEOTIDE SEQUENCE [LARGE SCALE GENOMIC DNA]</scope>
    <source>
        <strain evidence="3 4">NEAU-G5</strain>
    </source>
</reference>
<evidence type="ECO:0000256" key="2">
    <source>
        <dbReference type="SAM" id="MobiDB-lite"/>
    </source>
</evidence>
<evidence type="ECO:0000313" key="3">
    <source>
        <dbReference type="EMBL" id="MBU3064874.1"/>
    </source>
</evidence>
<evidence type="ECO:0000256" key="1">
    <source>
        <dbReference type="SAM" id="Coils"/>
    </source>
</evidence>
<comment type="caution">
    <text evidence="3">The sequence shown here is derived from an EMBL/GenBank/DDBJ whole genome shotgun (WGS) entry which is preliminary data.</text>
</comment>
<proteinExistence type="predicted"/>
<accession>A0ABS6B6R9</accession>
<dbReference type="RefSeq" id="WP_215920467.1">
    <property type="nucleotide sequence ID" value="NZ_JAHKNI010000009.1"/>
</dbReference>
<feature type="region of interest" description="Disordered" evidence="2">
    <location>
        <begin position="93"/>
        <end position="119"/>
    </location>
</feature>
<protein>
    <submittedName>
        <fullName evidence="3">Uncharacterized protein</fullName>
    </submittedName>
</protein>
<dbReference type="Proteomes" id="UP000733379">
    <property type="component" value="Unassembled WGS sequence"/>
</dbReference>
<name>A0ABS6B6R9_9NOCA</name>
<keyword evidence="1" id="KW-0175">Coiled coil</keyword>
<organism evidence="3 4">
    <name type="scientific">Nocardia albiluteola</name>
    <dbReference type="NCBI Taxonomy" id="2842303"/>
    <lineage>
        <taxon>Bacteria</taxon>
        <taxon>Bacillati</taxon>
        <taxon>Actinomycetota</taxon>
        <taxon>Actinomycetes</taxon>
        <taxon>Mycobacteriales</taxon>
        <taxon>Nocardiaceae</taxon>
        <taxon>Nocardia</taxon>
    </lineage>
</organism>